<dbReference type="EMBL" id="CAJOBD010024692">
    <property type="protein sequence ID" value="CAF4260641.1"/>
    <property type="molecule type" value="Genomic_DNA"/>
</dbReference>
<sequence>MTVVGESDGGIIVGSIMKGGDVDADGRIQP</sequence>
<name>A0A820F8U5_9BILA</name>
<proteinExistence type="predicted"/>
<feature type="non-terminal residue" evidence="1">
    <location>
        <position position="1"/>
    </location>
</feature>
<reference evidence="1" key="1">
    <citation type="submission" date="2021-02" db="EMBL/GenBank/DDBJ databases">
        <authorList>
            <person name="Nowell W R."/>
        </authorList>
    </citation>
    <scope>NUCLEOTIDE SEQUENCE</scope>
</reference>
<protein>
    <submittedName>
        <fullName evidence="1">Uncharacterized protein</fullName>
    </submittedName>
</protein>
<evidence type="ECO:0000313" key="2">
    <source>
        <dbReference type="Proteomes" id="UP000663836"/>
    </source>
</evidence>
<dbReference type="InterPro" id="IPR036034">
    <property type="entry name" value="PDZ_sf"/>
</dbReference>
<dbReference type="Gene3D" id="2.30.42.10">
    <property type="match status" value="1"/>
</dbReference>
<gene>
    <name evidence="1" type="ORF">JBS370_LOCUS39059</name>
</gene>
<dbReference type="Proteomes" id="UP000663836">
    <property type="component" value="Unassembled WGS sequence"/>
</dbReference>
<accession>A0A820F8U5</accession>
<evidence type="ECO:0000313" key="1">
    <source>
        <dbReference type="EMBL" id="CAF4260641.1"/>
    </source>
</evidence>
<organism evidence="1 2">
    <name type="scientific">Rotaria sordida</name>
    <dbReference type="NCBI Taxonomy" id="392033"/>
    <lineage>
        <taxon>Eukaryota</taxon>
        <taxon>Metazoa</taxon>
        <taxon>Spiralia</taxon>
        <taxon>Gnathifera</taxon>
        <taxon>Rotifera</taxon>
        <taxon>Eurotatoria</taxon>
        <taxon>Bdelloidea</taxon>
        <taxon>Philodinida</taxon>
        <taxon>Philodinidae</taxon>
        <taxon>Rotaria</taxon>
    </lineage>
</organism>
<comment type="caution">
    <text evidence="1">The sequence shown here is derived from an EMBL/GenBank/DDBJ whole genome shotgun (WGS) entry which is preliminary data.</text>
</comment>
<dbReference type="AlphaFoldDB" id="A0A820F8U5"/>